<dbReference type="InterPro" id="IPR013837">
    <property type="entry name" value="ATP_synth_F0_suB"/>
</dbReference>
<evidence type="ECO:0000256" key="3">
    <source>
        <dbReference type="ARBA" id="ARBA00022547"/>
    </source>
</evidence>
<protein>
    <recommendedName>
        <fullName evidence="10">ATP synthase subunit 4</fullName>
    </recommendedName>
</protein>
<keyword evidence="7 10" id="KW-0496">Mitochondrion</keyword>
<dbReference type="AlphaFoldDB" id="A0AAN6ZB43"/>
<dbReference type="GO" id="GO:0045259">
    <property type="term" value="C:proton-transporting ATP synthase complex"/>
    <property type="evidence" value="ECO:0007669"/>
    <property type="project" value="UniProtKB-KW"/>
</dbReference>
<gene>
    <name evidence="11" type="ORF">BT67DRAFT_387475</name>
</gene>
<evidence type="ECO:0000256" key="6">
    <source>
        <dbReference type="ARBA" id="ARBA00023065"/>
    </source>
</evidence>
<evidence type="ECO:0000256" key="4">
    <source>
        <dbReference type="ARBA" id="ARBA00022781"/>
    </source>
</evidence>
<comment type="function">
    <text evidence="10">Subunit b, of the mitochondrial membrane ATP synthase complex (F(1)F(0) ATP synthase or Complex V) that produces ATP from ADP in the presence of a proton gradient across the membrane which is generated by electron transport complexes of the respiratory chain. ATP synthase complex consist of a soluble F(1) head domain - the catalytic core - and a membrane F(1) domain - the membrane proton channel. These two domains are linked by a central stalk rotating inside the F(1) region and a stationary peripheral stalk. During catalysis, ATP synthesis in the catalytic domain of F(1) is coupled via a rotary mechanism of the central stalk subunits to proton translocation. In vivo, can only synthesize ATP although its ATP hydrolase activity can be activated artificially in vitro. Part of the complex F(0) domain. Part of the complex F(0) domain and the peripheric stalk, which acts as a stator to hold the catalytic alpha(3)beta(3) subcomplex and subunit a/ATP6 static relative to the rotary elements.</text>
</comment>
<dbReference type="Proteomes" id="UP001304895">
    <property type="component" value="Unassembled WGS sequence"/>
</dbReference>
<organism evidence="11 12">
    <name type="scientific">Trichocladium antarcticum</name>
    <dbReference type="NCBI Taxonomy" id="1450529"/>
    <lineage>
        <taxon>Eukaryota</taxon>
        <taxon>Fungi</taxon>
        <taxon>Dikarya</taxon>
        <taxon>Ascomycota</taxon>
        <taxon>Pezizomycotina</taxon>
        <taxon>Sordariomycetes</taxon>
        <taxon>Sordariomycetidae</taxon>
        <taxon>Sordariales</taxon>
        <taxon>Chaetomiaceae</taxon>
        <taxon>Trichocladium</taxon>
    </lineage>
</organism>
<evidence type="ECO:0000256" key="5">
    <source>
        <dbReference type="ARBA" id="ARBA00022792"/>
    </source>
</evidence>
<evidence type="ECO:0000313" key="11">
    <source>
        <dbReference type="EMBL" id="KAK4131752.1"/>
    </source>
</evidence>
<dbReference type="GO" id="GO:0005743">
    <property type="term" value="C:mitochondrial inner membrane"/>
    <property type="evidence" value="ECO:0007669"/>
    <property type="project" value="UniProtKB-SubCell"/>
</dbReference>
<name>A0AAN6ZB43_9PEZI</name>
<reference evidence="11" key="2">
    <citation type="submission" date="2023-05" db="EMBL/GenBank/DDBJ databases">
        <authorList>
            <consortium name="Lawrence Berkeley National Laboratory"/>
            <person name="Steindorff A."/>
            <person name="Hensen N."/>
            <person name="Bonometti L."/>
            <person name="Westerberg I."/>
            <person name="Brannstrom I.O."/>
            <person name="Guillou S."/>
            <person name="Cros-Aarteil S."/>
            <person name="Calhoun S."/>
            <person name="Haridas S."/>
            <person name="Kuo A."/>
            <person name="Mondo S."/>
            <person name="Pangilinan J."/>
            <person name="Riley R."/>
            <person name="Labutti K."/>
            <person name="Andreopoulos B."/>
            <person name="Lipzen A."/>
            <person name="Chen C."/>
            <person name="Yanf M."/>
            <person name="Daum C."/>
            <person name="Ng V."/>
            <person name="Clum A."/>
            <person name="Ohm R."/>
            <person name="Martin F."/>
            <person name="Silar P."/>
            <person name="Natvig D."/>
            <person name="Lalanne C."/>
            <person name="Gautier V."/>
            <person name="Ament-Velasquez S.L."/>
            <person name="Kruys A."/>
            <person name="Hutchinson M.I."/>
            <person name="Powell A.J."/>
            <person name="Barry K."/>
            <person name="Miller A.N."/>
            <person name="Grigoriev I.V."/>
            <person name="Debuchy R."/>
            <person name="Gladieux P."/>
            <person name="Thoren M.H."/>
            <person name="Johannesson H."/>
        </authorList>
    </citation>
    <scope>NUCLEOTIDE SEQUENCE</scope>
    <source>
        <strain evidence="11">CBS 123565</strain>
    </source>
</reference>
<reference evidence="11" key="1">
    <citation type="journal article" date="2023" name="Mol. Phylogenet. Evol.">
        <title>Genome-scale phylogeny and comparative genomics of the fungal order Sordariales.</title>
        <authorList>
            <person name="Hensen N."/>
            <person name="Bonometti L."/>
            <person name="Westerberg I."/>
            <person name="Brannstrom I.O."/>
            <person name="Guillou S."/>
            <person name="Cros-Aarteil S."/>
            <person name="Calhoun S."/>
            <person name="Haridas S."/>
            <person name="Kuo A."/>
            <person name="Mondo S."/>
            <person name="Pangilinan J."/>
            <person name="Riley R."/>
            <person name="LaButti K."/>
            <person name="Andreopoulos B."/>
            <person name="Lipzen A."/>
            <person name="Chen C."/>
            <person name="Yan M."/>
            <person name="Daum C."/>
            <person name="Ng V."/>
            <person name="Clum A."/>
            <person name="Steindorff A."/>
            <person name="Ohm R.A."/>
            <person name="Martin F."/>
            <person name="Silar P."/>
            <person name="Natvig D.O."/>
            <person name="Lalanne C."/>
            <person name="Gautier V."/>
            <person name="Ament-Velasquez S.L."/>
            <person name="Kruys A."/>
            <person name="Hutchinson M.I."/>
            <person name="Powell A.J."/>
            <person name="Barry K."/>
            <person name="Miller A.N."/>
            <person name="Grigoriev I.V."/>
            <person name="Debuchy R."/>
            <person name="Gladieux P."/>
            <person name="Hiltunen Thoren M."/>
            <person name="Johannesson H."/>
        </authorList>
    </citation>
    <scope>NUCLEOTIDE SEQUENCE</scope>
    <source>
        <strain evidence="11">CBS 123565</strain>
    </source>
</reference>
<comment type="caution">
    <text evidence="11">The sequence shown here is derived from an EMBL/GenBank/DDBJ whole genome shotgun (WGS) entry which is preliminary data.</text>
</comment>
<dbReference type="InterPro" id="IPR008688">
    <property type="entry name" value="ATP_synth_Bsub_B/MI25"/>
</dbReference>
<keyword evidence="12" id="KW-1185">Reference proteome</keyword>
<keyword evidence="5 10" id="KW-0999">Mitochondrion inner membrane</keyword>
<dbReference type="PANTHER" id="PTHR12733">
    <property type="entry name" value="MITOCHONDRIAL ATP SYNTHASE B CHAIN"/>
    <property type="match status" value="1"/>
</dbReference>
<comment type="subunit">
    <text evidence="9 10">F-type ATPases have 2 components, CF(1) - the catalytic core - and CF(0) - the membrane proton channel. In yeast, the dimeric form of ATP synthase consists of 17 polypeptides: alpha, beta, gamma, delta, epsilon, 4 (B), 5 (OSCP), 6 (A), 8, 9 (C), d, E (Tim11), f, g, h, i/j and k.</text>
</comment>
<evidence type="ECO:0000313" key="12">
    <source>
        <dbReference type="Proteomes" id="UP001304895"/>
    </source>
</evidence>
<keyword evidence="6 10" id="KW-0406">Ion transport</keyword>
<evidence type="ECO:0000256" key="2">
    <source>
        <dbReference type="ARBA" id="ARBA00022448"/>
    </source>
</evidence>
<keyword evidence="2 10" id="KW-0813">Transport</keyword>
<dbReference type="GO" id="GO:0046933">
    <property type="term" value="F:proton-transporting ATP synthase activity, rotational mechanism"/>
    <property type="evidence" value="ECO:0007669"/>
    <property type="project" value="TreeGrafter"/>
</dbReference>
<dbReference type="Pfam" id="PF05405">
    <property type="entry name" value="Mt_ATP-synt_B"/>
    <property type="match status" value="1"/>
</dbReference>
<keyword evidence="4 10" id="KW-0375">Hydrogen ion transport</keyword>
<evidence type="ECO:0000256" key="8">
    <source>
        <dbReference type="ARBA" id="ARBA00023136"/>
    </source>
</evidence>
<dbReference type="EMBL" id="MU853422">
    <property type="protein sequence ID" value="KAK4131752.1"/>
    <property type="molecule type" value="Genomic_DNA"/>
</dbReference>
<evidence type="ECO:0000256" key="7">
    <source>
        <dbReference type="ARBA" id="ARBA00023128"/>
    </source>
</evidence>
<dbReference type="FunFam" id="1.20.5.2210:FF:000002">
    <property type="entry name" value="ATP synthase subunit 4 mitochondrial"/>
    <property type="match status" value="1"/>
</dbReference>
<dbReference type="SUPFAM" id="SSF161060">
    <property type="entry name" value="ATP synthase B chain-like"/>
    <property type="match status" value="1"/>
</dbReference>
<comment type="subcellular location">
    <subcellularLocation>
        <location evidence="10">Mitochondrion</location>
    </subcellularLocation>
    <subcellularLocation>
        <location evidence="10">Mitochondrion inner membrane</location>
    </subcellularLocation>
</comment>
<dbReference type="PANTHER" id="PTHR12733:SF3">
    <property type="entry name" value="ATP SYNTHASE F(0) COMPLEX SUBUNIT B1, MITOCHONDRIAL"/>
    <property type="match status" value="1"/>
</dbReference>
<evidence type="ECO:0000256" key="10">
    <source>
        <dbReference type="RuleBase" id="RU368017"/>
    </source>
</evidence>
<evidence type="ECO:0000256" key="9">
    <source>
        <dbReference type="ARBA" id="ARBA00062152"/>
    </source>
</evidence>
<keyword evidence="8 10" id="KW-0472">Membrane</keyword>
<proteinExistence type="inferred from homology"/>
<evidence type="ECO:0000256" key="1">
    <source>
        <dbReference type="ARBA" id="ARBA00007479"/>
    </source>
</evidence>
<sequence length="243" mass="26388">MASRLARSAVGAACLRPSMVPRALPAVSSLVTARHNSGVPATDPKTKAQSIIDAIPGSSLLSKTAILSSATGLSIYALSNEYYVMNEETVVAVCLLSVWTALIKFGGPAYKEWAEGQNAKIKNILNSARADHTQAVKTRIEDVQQMSGVIDVTKSLFAVSKETARLEAQAYELEQRTALAAEAKTVLESWVRYESQVKQRQQKELAESVIAKVQKELESPKALQQILQQSVVDIEKIFSSKAQ</sequence>
<comment type="similarity">
    <text evidence="1 10">Belongs to the eukaryotic ATPase B chain family.</text>
</comment>
<dbReference type="Gene3D" id="1.20.5.2210">
    <property type="match status" value="1"/>
</dbReference>
<accession>A0AAN6ZB43</accession>
<keyword evidence="3 10" id="KW-0138">CF(0)</keyword>